<dbReference type="InterPro" id="IPR017451">
    <property type="entry name" value="F-box-assoc_interact_dom"/>
</dbReference>
<dbReference type="InterPro" id="IPR006527">
    <property type="entry name" value="F-box-assoc_dom_typ1"/>
</dbReference>
<dbReference type="InterPro" id="IPR052361">
    <property type="entry name" value="F-box_domain"/>
</dbReference>
<reference evidence="2 3" key="1">
    <citation type="journal article" date="2022" name="Nat. Genet.">
        <title>Improved pea reference genome and pan-genome highlight genomic features and evolutionary characteristics.</title>
        <authorList>
            <person name="Yang T."/>
            <person name="Liu R."/>
            <person name="Luo Y."/>
            <person name="Hu S."/>
            <person name="Wang D."/>
            <person name="Wang C."/>
            <person name="Pandey M.K."/>
            <person name="Ge S."/>
            <person name="Xu Q."/>
            <person name="Li N."/>
            <person name="Li G."/>
            <person name="Huang Y."/>
            <person name="Saxena R.K."/>
            <person name="Ji Y."/>
            <person name="Li M."/>
            <person name="Yan X."/>
            <person name="He Y."/>
            <person name="Liu Y."/>
            <person name="Wang X."/>
            <person name="Xiang C."/>
            <person name="Varshney R.K."/>
            <person name="Ding H."/>
            <person name="Gao S."/>
            <person name="Zong X."/>
        </authorList>
    </citation>
    <scope>NUCLEOTIDE SEQUENCE [LARGE SCALE GENOMIC DNA]</scope>
    <source>
        <strain evidence="2 3">cv. Zhongwan 6</strain>
    </source>
</reference>
<proteinExistence type="predicted"/>
<dbReference type="EMBL" id="JAMSHJ010000005">
    <property type="protein sequence ID" value="KAI5411109.1"/>
    <property type="molecule type" value="Genomic_DNA"/>
</dbReference>
<protein>
    <recommendedName>
        <fullName evidence="1">F-box associated beta-propeller type 1 domain-containing protein</fullName>
    </recommendedName>
</protein>
<feature type="domain" description="F-box associated beta-propeller type 1" evidence="1">
    <location>
        <begin position="2"/>
        <end position="230"/>
    </location>
</feature>
<keyword evidence="3" id="KW-1185">Reference proteome</keyword>
<name>A0A9D4X065_PEA</name>
<dbReference type="NCBIfam" id="TIGR01640">
    <property type="entry name" value="F_box_assoc_1"/>
    <property type="match status" value="1"/>
</dbReference>
<comment type="caution">
    <text evidence="2">The sequence shown here is derived from an EMBL/GenBank/DDBJ whole genome shotgun (WGS) entry which is preliminary data.</text>
</comment>
<dbReference type="Proteomes" id="UP001058974">
    <property type="component" value="Chromosome 5"/>
</dbReference>
<sequence length="235" mass="27052">MWNPSIRKFNELPYIENPKVPYFTSYGFGYDLVSNVYKVVVVFWCSGVKTVVKIHTLGTDFWKSVEAFPFRCVPLGRSGIFVSGTINWLPLKDGRVRSFVVSFDLRTESYRRILQPDYGKLKPDAEQLSLGVLRDCLCLVSHHDVWIMKEFGNKESWTKLFTNSYDSCYYLTKAIYMFEDDQVLLEASYSGVKKLILRDPKKIETIKFINFKNERTLDSSPEVCVESLISPSGAG</sequence>
<accession>A0A9D4X065</accession>
<dbReference type="PANTHER" id="PTHR31790">
    <property type="entry name" value="OS02G0783600 PROTEIN"/>
    <property type="match status" value="1"/>
</dbReference>
<evidence type="ECO:0000313" key="2">
    <source>
        <dbReference type="EMBL" id="KAI5411109.1"/>
    </source>
</evidence>
<dbReference type="Gramene" id="Psat05G0630600-T1">
    <property type="protein sequence ID" value="KAI5411109.1"/>
    <property type="gene ID" value="KIW84_056306"/>
</dbReference>
<dbReference type="Pfam" id="PF07734">
    <property type="entry name" value="FBA_1"/>
    <property type="match status" value="1"/>
</dbReference>
<evidence type="ECO:0000313" key="3">
    <source>
        <dbReference type="Proteomes" id="UP001058974"/>
    </source>
</evidence>
<organism evidence="2 3">
    <name type="scientific">Pisum sativum</name>
    <name type="common">Garden pea</name>
    <name type="synonym">Lathyrus oleraceus</name>
    <dbReference type="NCBI Taxonomy" id="3888"/>
    <lineage>
        <taxon>Eukaryota</taxon>
        <taxon>Viridiplantae</taxon>
        <taxon>Streptophyta</taxon>
        <taxon>Embryophyta</taxon>
        <taxon>Tracheophyta</taxon>
        <taxon>Spermatophyta</taxon>
        <taxon>Magnoliopsida</taxon>
        <taxon>eudicotyledons</taxon>
        <taxon>Gunneridae</taxon>
        <taxon>Pentapetalae</taxon>
        <taxon>rosids</taxon>
        <taxon>fabids</taxon>
        <taxon>Fabales</taxon>
        <taxon>Fabaceae</taxon>
        <taxon>Papilionoideae</taxon>
        <taxon>50 kb inversion clade</taxon>
        <taxon>NPAAA clade</taxon>
        <taxon>Hologalegina</taxon>
        <taxon>IRL clade</taxon>
        <taxon>Fabeae</taxon>
        <taxon>Lathyrus</taxon>
    </lineage>
</organism>
<dbReference type="AlphaFoldDB" id="A0A9D4X065"/>
<dbReference type="PANTHER" id="PTHR31790:SF230">
    <property type="entry name" value="PROTEIN, PUTATIVE-RELATED"/>
    <property type="match status" value="1"/>
</dbReference>
<evidence type="ECO:0000259" key="1">
    <source>
        <dbReference type="Pfam" id="PF07734"/>
    </source>
</evidence>
<gene>
    <name evidence="2" type="ORF">KIW84_056306</name>
</gene>